<feature type="domain" description="Glycosyl hydrolase family 36 N-terminal" evidence="9">
    <location>
        <begin position="33"/>
        <end position="291"/>
    </location>
</feature>
<dbReference type="STRING" id="1987383.A5844_000938"/>
<keyword evidence="11" id="KW-1185">Reference proteome</keyword>
<dbReference type="PANTHER" id="PTHR43053:SF3">
    <property type="entry name" value="ALPHA-GALACTOSIDASE C-RELATED"/>
    <property type="match status" value="1"/>
</dbReference>
<evidence type="ECO:0000256" key="6">
    <source>
        <dbReference type="PIRNR" id="PIRNR005536"/>
    </source>
</evidence>
<dbReference type="CDD" id="cd14791">
    <property type="entry name" value="GH36"/>
    <property type="match status" value="1"/>
</dbReference>
<evidence type="ECO:0000259" key="8">
    <source>
        <dbReference type="Pfam" id="PF16874"/>
    </source>
</evidence>
<dbReference type="Proteomes" id="UP000194933">
    <property type="component" value="Unassembled WGS sequence"/>
</dbReference>
<keyword evidence="4 6" id="KW-0378">Hydrolase</keyword>
<evidence type="ECO:0000256" key="7">
    <source>
        <dbReference type="PIRSR" id="PIRSR005536-1"/>
    </source>
</evidence>
<dbReference type="AlphaFoldDB" id="A0A242K0K5"/>
<dbReference type="InterPro" id="IPR013780">
    <property type="entry name" value="Glyco_hydro_b"/>
</dbReference>
<feature type="active site" description="Proton donor" evidence="7">
    <location>
        <position position="554"/>
    </location>
</feature>
<dbReference type="Pfam" id="PF16875">
    <property type="entry name" value="Glyco_hydro_36N"/>
    <property type="match status" value="1"/>
</dbReference>
<dbReference type="FunFam" id="3.20.20.70:FF:000118">
    <property type="entry name" value="Alpha-galactosidase"/>
    <property type="match status" value="1"/>
</dbReference>
<dbReference type="PROSITE" id="PS00512">
    <property type="entry name" value="ALPHA_GALACTOSIDASE"/>
    <property type="match status" value="1"/>
</dbReference>
<feature type="active site" description="Nucleophile" evidence="7">
    <location>
        <position position="484"/>
    </location>
</feature>
<protein>
    <recommendedName>
        <fullName evidence="3 6">Alpha-galactosidase</fullName>
        <ecNumber evidence="3 6">3.2.1.22</ecNumber>
    </recommendedName>
</protein>
<proteinExistence type="inferred from homology"/>
<keyword evidence="5 6" id="KW-0326">Glycosidase</keyword>
<dbReference type="PRINTS" id="PR00743">
    <property type="entry name" value="GLHYDRLASE36"/>
</dbReference>
<dbReference type="EMBL" id="NGMO01000002">
    <property type="protein sequence ID" value="OTP10804.1"/>
    <property type="molecule type" value="Genomic_DNA"/>
</dbReference>
<evidence type="ECO:0000256" key="2">
    <source>
        <dbReference type="ARBA" id="ARBA00006202"/>
    </source>
</evidence>
<dbReference type="InterPro" id="IPR050985">
    <property type="entry name" value="Alpha-glycosidase_related"/>
</dbReference>
<comment type="catalytic activity">
    <reaction evidence="1 6">
        <text>Hydrolysis of terminal, non-reducing alpha-D-galactose residues in alpha-D-galactosides, including galactose oligosaccharides, galactomannans and galactolipids.</text>
        <dbReference type="EC" id="3.2.1.22"/>
    </reaction>
</comment>
<evidence type="ECO:0000256" key="5">
    <source>
        <dbReference type="ARBA" id="ARBA00023295"/>
    </source>
</evidence>
<comment type="caution">
    <text evidence="10">The sequence shown here is derived from an EMBL/GenBank/DDBJ whole genome shotgun (WGS) entry which is preliminary data.</text>
</comment>
<dbReference type="Gene3D" id="2.60.40.1180">
    <property type="entry name" value="Golgi alpha-mannosidase II"/>
    <property type="match status" value="1"/>
</dbReference>
<dbReference type="InterPro" id="IPR000111">
    <property type="entry name" value="Glyco_hydro_27/36_CS"/>
</dbReference>
<evidence type="ECO:0000259" key="9">
    <source>
        <dbReference type="Pfam" id="PF16875"/>
    </source>
</evidence>
<dbReference type="PANTHER" id="PTHR43053">
    <property type="entry name" value="GLYCOSIDASE FAMILY 31"/>
    <property type="match status" value="1"/>
</dbReference>
<sequence>MNQSLITFDEQSKIFHLCNNEISYIIKVEEGGVLAHIYFGKKVGTYHDHKNYPRRDRGFSGNVPGQNERAYSKDTLPQEYSSHGSMDYRVPASMIRRENGANLTDLRYNSYEIISGKPPLEGLPSAYVLEEKEADTLVITLKDRFEDIYLDLSYTIYRDRNVIARSANIRNLTNGSLRLEKIASMQLDLTNSGRYQDVLSLPGAHVKERQVNREKIATGIKRFESRRGTSSHHMNSFIALLDAQANEFHGEVIGIHLVYSGNHCFEVECDQINQLRLVAGINDYNFSWGLQPKEHFQTPEVLLVYSDSGLNQMSQTFHHLLRERVARGKHQFAERPILVNNWEATYFDFTNQKIEAIVDEAADLGIEMFVLDDGWFGHRDQDNSSLGDWFEFAGKLEKGLKGVADYVHQKGLKFGLWFEPEMISIDSTLYHEHPDYLMQVPGREPSSSRDQHLLDMGRKEVRENIQQQMETILDVTEIDYIKWDMNRSLSDVYSTALASEQQGETAHRYMLGVYELMENLTQKYPDILWEGCSGGGGRFDAGLLYYMPQSWASDNTDAMERLKIQYGTSIAYPISAITAHVSAVPNHQTGRITSLQTRGDVAMSGVLGYELDLTMLSEEEKNEIAEQIKKYQELRPLIQYGNFVRLQSPFEGNITSWLFVSDDQSEALLFICRLLANAQPVFNEVRLKGLAEEFFYEDQTTGEVYSGTELMNIGIYYPDFYGDFQTKMIHFKKQGDK</sequence>
<dbReference type="InterPro" id="IPR017853">
    <property type="entry name" value="GH"/>
</dbReference>
<evidence type="ECO:0000256" key="1">
    <source>
        <dbReference type="ARBA" id="ARBA00001255"/>
    </source>
</evidence>
<dbReference type="Gene3D" id="2.70.98.60">
    <property type="entry name" value="alpha-galactosidase from lactobacil brevis"/>
    <property type="match status" value="1"/>
</dbReference>
<dbReference type="InterPro" id="IPR031705">
    <property type="entry name" value="Glyco_hydro_36_C"/>
</dbReference>
<dbReference type="GO" id="GO:0016052">
    <property type="term" value="P:carbohydrate catabolic process"/>
    <property type="evidence" value="ECO:0007669"/>
    <property type="project" value="InterPro"/>
</dbReference>
<dbReference type="InterPro" id="IPR031704">
    <property type="entry name" value="Glyco_hydro_36_N"/>
</dbReference>
<dbReference type="EC" id="3.2.1.22" evidence="3 6"/>
<organism evidence="10 11">
    <name type="scientific">Candidatus Enterococcus wittei</name>
    <dbReference type="NCBI Taxonomy" id="1987383"/>
    <lineage>
        <taxon>Bacteria</taxon>
        <taxon>Bacillati</taxon>
        <taxon>Bacillota</taxon>
        <taxon>Bacilli</taxon>
        <taxon>Lactobacillales</taxon>
        <taxon>Enterococcaceae</taxon>
        <taxon>Enterococcus</taxon>
    </lineage>
</organism>
<dbReference type="InterPro" id="IPR038417">
    <property type="entry name" value="Alpga-gal_N_sf"/>
</dbReference>
<dbReference type="Pfam" id="PF02065">
    <property type="entry name" value="Melibiase"/>
    <property type="match status" value="1"/>
</dbReference>
<dbReference type="InterPro" id="IPR002252">
    <property type="entry name" value="Glyco_hydro_36"/>
</dbReference>
<dbReference type="Gene3D" id="3.20.20.70">
    <property type="entry name" value="Aldolase class I"/>
    <property type="match status" value="1"/>
</dbReference>
<evidence type="ECO:0000313" key="10">
    <source>
        <dbReference type="EMBL" id="OTP10804.1"/>
    </source>
</evidence>
<feature type="domain" description="Glycosyl hydrolase family 36 C-terminal" evidence="8">
    <location>
        <begin position="655"/>
        <end position="731"/>
    </location>
</feature>
<dbReference type="GO" id="GO:0004557">
    <property type="term" value="F:alpha-galactosidase activity"/>
    <property type="evidence" value="ECO:0007669"/>
    <property type="project" value="UniProtKB-UniRule"/>
</dbReference>
<dbReference type="Pfam" id="PF16874">
    <property type="entry name" value="Glyco_hydro_36C"/>
    <property type="match status" value="1"/>
</dbReference>
<evidence type="ECO:0000256" key="3">
    <source>
        <dbReference type="ARBA" id="ARBA00012755"/>
    </source>
</evidence>
<comment type="similarity">
    <text evidence="2">Belongs to the glycosyl hydrolase 36 family.</text>
</comment>
<name>A0A242K0K5_9ENTE</name>
<dbReference type="SUPFAM" id="SSF51445">
    <property type="entry name" value="(Trans)glycosidases"/>
    <property type="match status" value="1"/>
</dbReference>
<evidence type="ECO:0000313" key="11">
    <source>
        <dbReference type="Proteomes" id="UP000194933"/>
    </source>
</evidence>
<gene>
    <name evidence="10" type="ORF">A5844_000938</name>
</gene>
<dbReference type="RefSeq" id="WP_086284141.1">
    <property type="nucleotide sequence ID" value="NZ_NGMO01000002.1"/>
</dbReference>
<accession>A0A242K0K5</accession>
<reference evidence="10 11" key="1">
    <citation type="submission" date="2017-05" db="EMBL/GenBank/DDBJ databases">
        <title>The Genome Sequence of Enterococcus sp. 10A9_DIV0425.</title>
        <authorList>
            <consortium name="The Broad Institute Genomics Platform"/>
            <consortium name="The Broad Institute Genomic Center for Infectious Diseases"/>
            <person name="Earl A."/>
            <person name="Manson A."/>
            <person name="Schwartman J."/>
            <person name="Gilmore M."/>
            <person name="Abouelleil A."/>
            <person name="Cao P."/>
            <person name="Chapman S."/>
            <person name="Cusick C."/>
            <person name="Shea T."/>
            <person name="Young S."/>
            <person name="Neafsey D."/>
            <person name="Nusbaum C."/>
            <person name="Birren B."/>
        </authorList>
    </citation>
    <scope>NUCLEOTIDE SEQUENCE [LARGE SCALE GENOMIC DNA]</scope>
    <source>
        <strain evidence="10 11">10A9_DIV0425</strain>
    </source>
</reference>
<evidence type="ECO:0000256" key="4">
    <source>
        <dbReference type="ARBA" id="ARBA00022801"/>
    </source>
</evidence>
<dbReference type="PIRSF" id="PIRSF005536">
    <property type="entry name" value="Agal"/>
    <property type="match status" value="1"/>
</dbReference>
<dbReference type="InterPro" id="IPR013785">
    <property type="entry name" value="Aldolase_TIM"/>
</dbReference>